<gene>
    <name evidence="1" type="ORF">OJF2_26380</name>
</gene>
<dbReference type="Pfam" id="PF02482">
    <property type="entry name" value="Ribosomal_S30AE"/>
    <property type="match status" value="1"/>
</dbReference>
<dbReference type="Gene3D" id="3.30.160.100">
    <property type="entry name" value="Ribosome hibernation promotion factor-like"/>
    <property type="match status" value="1"/>
</dbReference>
<reference evidence="1 2" key="1">
    <citation type="submission" date="2019-08" db="EMBL/GenBank/DDBJ databases">
        <title>Deep-cultivation of Planctomycetes and their phenomic and genomic characterization uncovers novel biology.</title>
        <authorList>
            <person name="Wiegand S."/>
            <person name="Jogler M."/>
            <person name="Boedeker C."/>
            <person name="Pinto D."/>
            <person name="Vollmers J."/>
            <person name="Rivas-Marin E."/>
            <person name="Kohn T."/>
            <person name="Peeters S.H."/>
            <person name="Heuer A."/>
            <person name="Rast P."/>
            <person name="Oberbeckmann S."/>
            <person name="Bunk B."/>
            <person name="Jeske O."/>
            <person name="Meyerdierks A."/>
            <person name="Storesund J.E."/>
            <person name="Kallscheuer N."/>
            <person name="Luecker S."/>
            <person name="Lage O.M."/>
            <person name="Pohl T."/>
            <person name="Merkel B.J."/>
            <person name="Hornburger P."/>
            <person name="Mueller R.-W."/>
            <person name="Bruemmer F."/>
            <person name="Labrenz M."/>
            <person name="Spormann A.M."/>
            <person name="Op den Camp H."/>
            <person name="Overmann J."/>
            <person name="Amann R."/>
            <person name="Jetten M.S.M."/>
            <person name="Mascher T."/>
            <person name="Medema M.H."/>
            <person name="Devos D.P."/>
            <person name="Kaster A.-K."/>
            <person name="Ovreas L."/>
            <person name="Rohde M."/>
            <person name="Galperin M.Y."/>
            <person name="Jogler C."/>
        </authorList>
    </citation>
    <scope>NUCLEOTIDE SEQUENCE [LARGE SCALE GENOMIC DNA]</scope>
    <source>
        <strain evidence="1 2">OJF2</strain>
    </source>
</reference>
<proteinExistence type="predicted"/>
<dbReference type="Proteomes" id="UP000324233">
    <property type="component" value="Chromosome"/>
</dbReference>
<organism evidence="1 2">
    <name type="scientific">Aquisphaera giovannonii</name>
    <dbReference type="NCBI Taxonomy" id="406548"/>
    <lineage>
        <taxon>Bacteria</taxon>
        <taxon>Pseudomonadati</taxon>
        <taxon>Planctomycetota</taxon>
        <taxon>Planctomycetia</taxon>
        <taxon>Isosphaerales</taxon>
        <taxon>Isosphaeraceae</taxon>
        <taxon>Aquisphaera</taxon>
    </lineage>
</organism>
<dbReference type="InterPro" id="IPR036567">
    <property type="entry name" value="RHF-like"/>
</dbReference>
<accession>A0A5B9W1K0</accession>
<dbReference type="InterPro" id="IPR003489">
    <property type="entry name" value="RHF/RaiA"/>
</dbReference>
<dbReference type="KEGG" id="agv:OJF2_26380"/>
<evidence type="ECO:0008006" key="3">
    <source>
        <dbReference type="Google" id="ProtNLM"/>
    </source>
</evidence>
<dbReference type="AlphaFoldDB" id="A0A5B9W1K0"/>
<protein>
    <recommendedName>
        <fullName evidence="3">Sigma 54 modulation protein / S30EA ribosomal protein</fullName>
    </recommendedName>
</protein>
<dbReference type="EMBL" id="CP042997">
    <property type="protein sequence ID" value="QEH34104.1"/>
    <property type="molecule type" value="Genomic_DNA"/>
</dbReference>
<dbReference type="RefSeq" id="WP_148594074.1">
    <property type="nucleotide sequence ID" value="NZ_CP042997.1"/>
</dbReference>
<name>A0A5B9W1K0_9BACT</name>
<evidence type="ECO:0000313" key="1">
    <source>
        <dbReference type="EMBL" id="QEH34104.1"/>
    </source>
</evidence>
<keyword evidence="2" id="KW-1185">Reference proteome</keyword>
<dbReference type="OrthoDB" id="121633at2"/>
<dbReference type="SUPFAM" id="SSF69754">
    <property type="entry name" value="Ribosome binding protein Y (YfiA homologue)"/>
    <property type="match status" value="1"/>
</dbReference>
<evidence type="ECO:0000313" key="2">
    <source>
        <dbReference type="Proteomes" id="UP000324233"/>
    </source>
</evidence>
<sequence length="117" mass="12538">MQVHVSTDNHIHGSERLIESITQEVETVLGRFDGQITRVDVHLNDVNGPKGPGPDKRCLIEARLAGLHPVVASDQAATLNEAVSGASDKLFRLLETTLAKHRGNRGPQVSASGQTTP</sequence>